<dbReference type="Proteomes" id="UP000538929">
    <property type="component" value="Unassembled WGS sequence"/>
</dbReference>
<dbReference type="EMBL" id="VKHT01000222">
    <property type="protein sequence ID" value="MBB0244353.1"/>
    <property type="molecule type" value="Genomic_DNA"/>
</dbReference>
<reference evidence="2" key="1">
    <citation type="submission" date="2019-10" db="EMBL/GenBank/DDBJ databases">
        <title>Streptomyces sp. nov., a novel actinobacterium isolated from alkaline environment.</title>
        <authorList>
            <person name="Golinska P."/>
        </authorList>
    </citation>
    <scope>NUCLEOTIDE SEQUENCE [LARGE SCALE GENOMIC DNA]</scope>
    <source>
        <strain evidence="2">DSM 42118</strain>
    </source>
</reference>
<dbReference type="Gene3D" id="6.20.20.10">
    <property type="match status" value="1"/>
</dbReference>
<organism evidence="1 2">
    <name type="scientific">Streptomyces alkaliphilus</name>
    <dbReference type="NCBI Taxonomy" id="1472722"/>
    <lineage>
        <taxon>Bacteria</taxon>
        <taxon>Bacillati</taxon>
        <taxon>Actinomycetota</taxon>
        <taxon>Actinomycetes</taxon>
        <taxon>Kitasatosporales</taxon>
        <taxon>Streptomycetaceae</taxon>
        <taxon>Streptomyces</taxon>
    </lineage>
</organism>
<name>A0A7W3TCK3_9ACTN</name>
<accession>A0A7W3TCK3</accession>
<evidence type="ECO:0000313" key="2">
    <source>
        <dbReference type="Proteomes" id="UP000538929"/>
    </source>
</evidence>
<sequence>MPTTLACLLAITLGYILLCVVAPFRTCRLCNGLGFALRTDRRGRPTRGRPCRRCHGNGRHLRTGRRAYELAARIHHHATPHLRKGPR</sequence>
<gene>
    <name evidence="1" type="ORF">FNQ90_09600</name>
</gene>
<protein>
    <submittedName>
        <fullName evidence="1">Uncharacterized protein</fullName>
    </submittedName>
</protein>
<dbReference type="SUPFAM" id="SSF57938">
    <property type="entry name" value="DnaJ/Hsp40 cysteine-rich domain"/>
    <property type="match status" value="1"/>
</dbReference>
<evidence type="ECO:0000313" key="1">
    <source>
        <dbReference type="EMBL" id="MBB0244353.1"/>
    </source>
</evidence>
<dbReference type="InterPro" id="IPR036410">
    <property type="entry name" value="HSP_DnaJ_Cys-rich_dom_sf"/>
</dbReference>
<keyword evidence="2" id="KW-1185">Reference proteome</keyword>
<dbReference type="AlphaFoldDB" id="A0A7W3TCK3"/>
<comment type="caution">
    <text evidence="1">The sequence shown here is derived from an EMBL/GenBank/DDBJ whole genome shotgun (WGS) entry which is preliminary data.</text>
</comment>
<proteinExistence type="predicted"/>